<protein>
    <recommendedName>
        <fullName evidence="2">GP-PDE domain-containing protein</fullName>
    </recommendedName>
</protein>
<feature type="transmembrane region" description="Helical" evidence="1">
    <location>
        <begin position="46"/>
        <end position="70"/>
    </location>
</feature>
<dbReference type="SUPFAM" id="SSF51695">
    <property type="entry name" value="PLC-like phosphodiesterases"/>
    <property type="match status" value="1"/>
</dbReference>
<accession>A0AAN5DBB0</accession>
<evidence type="ECO:0000256" key="1">
    <source>
        <dbReference type="SAM" id="Phobius"/>
    </source>
</evidence>
<dbReference type="Gene3D" id="3.20.20.190">
    <property type="entry name" value="Phosphatidylinositol (PI) phosphodiesterase"/>
    <property type="match status" value="1"/>
</dbReference>
<name>A0AAN5DBB0_9BILA</name>
<feature type="domain" description="GP-PDE" evidence="2">
    <location>
        <begin position="87"/>
        <end position="351"/>
    </location>
</feature>
<dbReference type="InterPro" id="IPR030395">
    <property type="entry name" value="GP_PDE_dom"/>
</dbReference>
<dbReference type="GO" id="GO:0006644">
    <property type="term" value="P:phospholipid metabolic process"/>
    <property type="evidence" value="ECO:0007669"/>
    <property type="project" value="TreeGrafter"/>
</dbReference>
<dbReference type="GO" id="GO:0006580">
    <property type="term" value="P:ethanolamine metabolic process"/>
    <property type="evidence" value="ECO:0007669"/>
    <property type="project" value="TreeGrafter"/>
</dbReference>
<organism evidence="3 4">
    <name type="scientific">Pristionchus mayeri</name>
    <dbReference type="NCBI Taxonomy" id="1317129"/>
    <lineage>
        <taxon>Eukaryota</taxon>
        <taxon>Metazoa</taxon>
        <taxon>Ecdysozoa</taxon>
        <taxon>Nematoda</taxon>
        <taxon>Chromadorea</taxon>
        <taxon>Rhabditida</taxon>
        <taxon>Rhabditina</taxon>
        <taxon>Diplogasteromorpha</taxon>
        <taxon>Diplogasteroidea</taxon>
        <taxon>Neodiplogasteridae</taxon>
        <taxon>Pristionchus</taxon>
    </lineage>
</organism>
<dbReference type="PANTHER" id="PTHR46320">
    <property type="entry name" value="GLYCEROPHOSPHODIESTER PHOSPHODIESTERASE 1"/>
    <property type="match status" value="1"/>
</dbReference>
<dbReference type="GO" id="GO:0005886">
    <property type="term" value="C:plasma membrane"/>
    <property type="evidence" value="ECO:0007669"/>
    <property type="project" value="TreeGrafter"/>
</dbReference>
<dbReference type="AlphaFoldDB" id="A0AAN5DBB0"/>
<feature type="non-terminal residue" evidence="3">
    <location>
        <position position="1"/>
    </location>
</feature>
<gene>
    <name evidence="3" type="ORF">PMAYCL1PPCAC_29215</name>
</gene>
<keyword evidence="1" id="KW-0472">Membrane</keyword>
<evidence type="ECO:0000259" key="2">
    <source>
        <dbReference type="PROSITE" id="PS51704"/>
    </source>
</evidence>
<sequence>CKGGTNTSRMDSSAPPLYYPHTLEVGETDLSPPPPSKAKRSLISPLCCLLTSPVFLVLLFGVFSLLFFAYRNSPVDVNRSRSFFARFRVGGHRGAIGEVPENSMAAFQKALTSGADTIELDVMLTSDKKAIIMHDDTTDRTANGKRLVENTSYEDIQRLRLLHNNQETEEKIPTLDEALSFVKKNKLNVVIDVKDHSEEMVNEICRLITRHSLHDRAIVSSFNPLVPFLIKKTDDRILTGITFRRWAWSTLTEDDSVKRHSFYVNWLYGVMDTVNYYGIISMVTPSFLGTEMILANHLDISPKLVSRAFHHGFQIVSWTSNSVAEAKFYRSIKVPLLTDLPEVMNAVKGEE</sequence>
<keyword evidence="4" id="KW-1185">Reference proteome</keyword>
<comment type="caution">
    <text evidence="3">The sequence shown here is derived from an EMBL/GenBank/DDBJ whole genome shotgun (WGS) entry which is preliminary data.</text>
</comment>
<dbReference type="PROSITE" id="PS51704">
    <property type="entry name" value="GP_PDE"/>
    <property type="match status" value="1"/>
</dbReference>
<proteinExistence type="predicted"/>
<dbReference type="Proteomes" id="UP001328107">
    <property type="component" value="Unassembled WGS sequence"/>
</dbReference>
<keyword evidence="1" id="KW-1133">Transmembrane helix</keyword>
<reference evidence="4" key="1">
    <citation type="submission" date="2022-10" db="EMBL/GenBank/DDBJ databases">
        <title>Genome assembly of Pristionchus species.</title>
        <authorList>
            <person name="Yoshida K."/>
            <person name="Sommer R.J."/>
        </authorList>
    </citation>
    <scope>NUCLEOTIDE SEQUENCE [LARGE SCALE GENOMIC DNA]</scope>
    <source>
        <strain evidence="4">RS5460</strain>
    </source>
</reference>
<keyword evidence="1" id="KW-0812">Transmembrane</keyword>
<dbReference type="InterPro" id="IPR017946">
    <property type="entry name" value="PLC-like_Pdiesterase_TIM-brl"/>
</dbReference>
<dbReference type="PANTHER" id="PTHR46320:SF1">
    <property type="entry name" value="GLYCEROPHOSPHODIESTER PHOSPHODIESTERASE 1"/>
    <property type="match status" value="1"/>
</dbReference>
<dbReference type="GO" id="GO:0008889">
    <property type="term" value="F:glycerophosphodiester phosphodiesterase activity"/>
    <property type="evidence" value="ECO:0007669"/>
    <property type="project" value="TreeGrafter"/>
</dbReference>
<dbReference type="GO" id="GO:0070291">
    <property type="term" value="P:N-acylethanolamine metabolic process"/>
    <property type="evidence" value="ECO:0007669"/>
    <property type="project" value="TreeGrafter"/>
</dbReference>
<dbReference type="Pfam" id="PF03009">
    <property type="entry name" value="GDPD"/>
    <property type="match status" value="1"/>
</dbReference>
<evidence type="ECO:0000313" key="4">
    <source>
        <dbReference type="Proteomes" id="UP001328107"/>
    </source>
</evidence>
<evidence type="ECO:0000313" key="3">
    <source>
        <dbReference type="EMBL" id="GMR59020.1"/>
    </source>
</evidence>
<dbReference type="EMBL" id="BTRK01000006">
    <property type="protein sequence ID" value="GMR59020.1"/>
    <property type="molecule type" value="Genomic_DNA"/>
</dbReference>